<dbReference type="CDD" id="cd01043">
    <property type="entry name" value="DPS"/>
    <property type="match status" value="1"/>
</dbReference>
<accession>A0AAF1K137</accession>
<dbReference type="SUPFAM" id="SSF47240">
    <property type="entry name" value="Ferritin-like"/>
    <property type="match status" value="1"/>
</dbReference>
<sequence length="157" mass="17321">MKTLNDVPDNAKKVSIGVLQGVLVDTSDLTNATRQAHWNVKGPQFAGLHKMFEKFYGELNELADEIAERIVQLGAIADGTTQTIGDTTRLEAYSNKLLDGLDHVKALSTRYAALAKSVREGIDSTDEAGDTDTSDLLTEHSRFLDKSLWMLEAHFQK</sequence>
<comment type="similarity">
    <text evidence="1 2">Belongs to the Dps family.</text>
</comment>
<gene>
    <name evidence="4" type="primary">dps</name>
    <name evidence="4" type="synonym">pexB</name>
    <name evidence="4" type="ORF">GXW79_06520</name>
</gene>
<reference evidence="4" key="2">
    <citation type="journal article" date="2021" name="Syst. Appl. Microbiol.">
        <title>Roseomonas hellenica sp. nov., isolated from roots of wild-growing Alkanna tinctoria.</title>
        <authorList>
            <person name="Rat A."/>
            <person name="Naranjo H.D."/>
            <person name="Lebbe L."/>
            <person name="Cnockaert M."/>
            <person name="Krigas N."/>
            <person name="Grigoriadou K."/>
            <person name="Maloupa E."/>
            <person name="Willems A."/>
        </authorList>
    </citation>
    <scope>NUCLEOTIDE SEQUENCE</scope>
    <source>
        <strain evidence="4">LMG 28251</strain>
    </source>
</reference>
<comment type="caution">
    <text evidence="4">The sequence shown here is derived from an EMBL/GenBank/DDBJ whole genome shotgun (WGS) entry which is preliminary data.</text>
</comment>
<dbReference type="Proteomes" id="UP001196068">
    <property type="component" value="Unassembled WGS sequence"/>
</dbReference>
<feature type="domain" description="Ferritin/DPS" evidence="3">
    <location>
        <begin position="19"/>
        <end position="157"/>
    </location>
</feature>
<dbReference type="GO" id="GO:0016722">
    <property type="term" value="F:oxidoreductase activity, acting on metal ions"/>
    <property type="evidence" value="ECO:0007669"/>
    <property type="project" value="InterPro"/>
</dbReference>
<dbReference type="Pfam" id="PF00210">
    <property type="entry name" value="Ferritin"/>
    <property type="match status" value="1"/>
</dbReference>
<dbReference type="Gene3D" id="1.20.1260.10">
    <property type="match status" value="1"/>
</dbReference>
<dbReference type="InterPro" id="IPR023188">
    <property type="entry name" value="DPS_DNA-bd_CS"/>
</dbReference>
<keyword evidence="5" id="KW-1185">Reference proteome</keyword>
<evidence type="ECO:0000313" key="5">
    <source>
        <dbReference type="Proteomes" id="UP001196068"/>
    </source>
</evidence>
<name>A0AAF1K137_9PROT</name>
<dbReference type="InterPro" id="IPR002177">
    <property type="entry name" value="DPS_DNA-bd"/>
</dbReference>
<organism evidence="4 5">
    <name type="scientific">Plastoroseomonas arctica</name>
    <dbReference type="NCBI Taxonomy" id="1509237"/>
    <lineage>
        <taxon>Bacteria</taxon>
        <taxon>Pseudomonadati</taxon>
        <taxon>Pseudomonadota</taxon>
        <taxon>Alphaproteobacteria</taxon>
        <taxon>Acetobacterales</taxon>
        <taxon>Acetobacteraceae</taxon>
        <taxon>Plastoroseomonas</taxon>
    </lineage>
</organism>
<dbReference type="PRINTS" id="PR01346">
    <property type="entry name" value="HELNAPAPROT"/>
</dbReference>
<dbReference type="PROSITE" id="PS00818">
    <property type="entry name" value="DPS_1"/>
    <property type="match status" value="1"/>
</dbReference>
<evidence type="ECO:0000259" key="3">
    <source>
        <dbReference type="Pfam" id="PF00210"/>
    </source>
</evidence>
<dbReference type="AlphaFoldDB" id="A0AAF1K137"/>
<dbReference type="GO" id="GO:0008199">
    <property type="term" value="F:ferric iron binding"/>
    <property type="evidence" value="ECO:0007669"/>
    <property type="project" value="InterPro"/>
</dbReference>
<dbReference type="PANTHER" id="PTHR42932">
    <property type="entry name" value="GENERAL STRESS PROTEIN 20U"/>
    <property type="match status" value="1"/>
</dbReference>
<dbReference type="PIRSF" id="PIRSF005900">
    <property type="entry name" value="Dps"/>
    <property type="match status" value="1"/>
</dbReference>
<evidence type="ECO:0000313" key="4">
    <source>
        <dbReference type="EMBL" id="MBR0654729.1"/>
    </source>
</evidence>
<dbReference type="RefSeq" id="WP_211873549.1">
    <property type="nucleotide sequence ID" value="NZ_JAAEDH010000005.1"/>
</dbReference>
<evidence type="ECO:0000256" key="2">
    <source>
        <dbReference type="RuleBase" id="RU003875"/>
    </source>
</evidence>
<dbReference type="InterPro" id="IPR012347">
    <property type="entry name" value="Ferritin-like"/>
</dbReference>
<protein>
    <submittedName>
        <fullName evidence="4">DNA starvation/stationary phase protection protein Dps</fullName>
    </submittedName>
</protein>
<dbReference type="EMBL" id="JAAEDH010000005">
    <property type="protein sequence ID" value="MBR0654729.1"/>
    <property type="molecule type" value="Genomic_DNA"/>
</dbReference>
<dbReference type="InterPro" id="IPR008331">
    <property type="entry name" value="Ferritin_DPS_dom"/>
</dbReference>
<dbReference type="NCBIfam" id="NF006975">
    <property type="entry name" value="PRK09448.1"/>
    <property type="match status" value="1"/>
</dbReference>
<dbReference type="InterPro" id="IPR009078">
    <property type="entry name" value="Ferritin-like_SF"/>
</dbReference>
<dbReference type="PANTHER" id="PTHR42932:SF3">
    <property type="entry name" value="DNA PROTECTION DURING STARVATION PROTEIN"/>
    <property type="match status" value="1"/>
</dbReference>
<reference evidence="4" key="1">
    <citation type="submission" date="2020-01" db="EMBL/GenBank/DDBJ databases">
        <authorList>
            <person name="Rat A."/>
        </authorList>
    </citation>
    <scope>NUCLEOTIDE SEQUENCE</scope>
    <source>
        <strain evidence="4">LMG 28251</strain>
    </source>
</reference>
<evidence type="ECO:0000256" key="1">
    <source>
        <dbReference type="ARBA" id="ARBA00009497"/>
    </source>
</evidence>
<proteinExistence type="inferred from homology"/>